<dbReference type="RefSeq" id="WP_151990388.1">
    <property type="nucleotide sequence ID" value="NZ_LR701528.1"/>
</dbReference>
<dbReference type="InterPro" id="IPR010982">
    <property type="entry name" value="Lambda_DNA-bd_dom_sf"/>
</dbReference>
<organism evidence="2 3">
    <name type="scientific">Sphingomonas aurantiaca</name>
    <dbReference type="NCBI Taxonomy" id="185949"/>
    <lineage>
        <taxon>Bacteria</taxon>
        <taxon>Pseudomonadati</taxon>
        <taxon>Pseudomonadota</taxon>
        <taxon>Alphaproteobacteria</taxon>
        <taxon>Sphingomonadales</taxon>
        <taxon>Sphingomonadaceae</taxon>
        <taxon>Sphingomonas</taxon>
    </lineage>
</organism>
<dbReference type="GO" id="GO:0003677">
    <property type="term" value="F:DNA binding"/>
    <property type="evidence" value="ECO:0007669"/>
    <property type="project" value="InterPro"/>
</dbReference>
<evidence type="ECO:0000313" key="3">
    <source>
        <dbReference type="Proteomes" id="UP000326857"/>
    </source>
</evidence>
<dbReference type="AlphaFoldDB" id="A0A5E7YM41"/>
<feature type="domain" description="HTH cro/C1-type" evidence="1">
    <location>
        <begin position="5"/>
        <end position="61"/>
    </location>
</feature>
<dbReference type="SUPFAM" id="SSF47413">
    <property type="entry name" value="lambda repressor-like DNA-binding domains"/>
    <property type="match status" value="1"/>
</dbReference>
<dbReference type="InterPro" id="IPR001387">
    <property type="entry name" value="Cro/C1-type_HTH"/>
</dbReference>
<dbReference type="EMBL" id="CABVLI010000033">
    <property type="protein sequence ID" value="VVT07821.1"/>
    <property type="molecule type" value="Genomic_DNA"/>
</dbReference>
<reference evidence="2 3" key="1">
    <citation type="submission" date="2019-09" db="EMBL/GenBank/DDBJ databases">
        <authorList>
            <person name="Dittami M. S."/>
        </authorList>
    </citation>
    <scope>NUCLEOTIDE SEQUENCE [LARGE SCALE GENOMIC DNA]</scope>
    <source>
        <strain evidence="2">SPHINGO391</strain>
    </source>
</reference>
<protein>
    <submittedName>
        <fullName evidence="2">XRE family transcriptional regulator</fullName>
    </submittedName>
</protein>
<name>A0A5E7YM41_9SPHN</name>
<gene>
    <name evidence="2" type="ORF">SPHINGO391_390098</name>
</gene>
<proteinExistence type="predicted"/>
<accession>A0A5E7YM41</accession>
<sequence length="186" mass="19583">MITAIREVRRAKGLTLEDVARRCVPPTTAQTIGRLETGTRTVSVGWLNRIAAALGVDAADLVTLPDRADLPVTAILDARGAHAPRRTTTVAPPQVASGQIAVTVSGGIGDYRAGDVIWCAMVAPEGFATVLNRDVLVPQPAGRFVFGRLIGYSDGVTVLPPGAGTQPQMIEDPAWIAVAIRLVRDL</sequence>
<dbReference type="PROSITE" id="PS50943">
    <property type="entry name" value="HTH_CROC1"/>
    <property type="match status" value="1"/>
</dbReference>
<dbReference type="Proteomes" id="UP000326857">
    <property type="component" value="Unassembled WGS sequence"/>
</dbReference>
<evidence type="ECO:0000313" key="2">
    <source>
        <dbReference type="EMBL" id="VVT07821.1"/>
    </source>
</evidence>
<dbReference type="CDD" id="cd00093">
    <property type="entry name" value="HTH_XRE"/>
    <property type="match status" value="1"/>
</dbReference>
<evidence type="ECO:0000259" key="1">
    <source>
        <dbReference type="PROSITE" id="PS50943"/>
    </source>
</evidence>
<dbReference type="Gene3D" id="1.10.260.40">
    <property type="entry name" value="lambda repressor-like DNA-binding domains"/>
    <property type="match status" value="1"/>
</dbReference>
<dbReference type="SMART" id="SM00530">
    <property type="entry name" value="HTH_XRE"/>
    <property type="match status" value="1"/>
</dbReference>
<dbReference type="Pfam" id="PF13560">
    <property type="entry name" value="HTH_31"/>
    <property type="match status" value="1"/>
</dbReference>